<evidence type="ECO:0000313" key="3">
    <source>
        <dbReference type="Proteomes" id="UP001320972"/>
    </source>
</evidence>
<evidence type="ECO:0000313" key="2">
    <source>
        <dbReference type="EMBL" id="MCU4975632.1"/>
    </source>
</evidence>
<gene>
    <name evidence="2" type="ORF">OB955_23375</name>
</gene>
<name>A0ABT2QL18_9EURY</name>
<dbReference type="Proteomes" id="UP001320972">
    <property type="component" value="Unassembled WGS sequence"/>
</dbReference>
<comment type="caution">
    <text evidence="2">The sequence shown here is derived from an EMBL/GenBank/DDBJ whole genome shotgun (WGS) entry which is preliminary data.</text>
</comment>
<organism evidence="2 3">
    <name type="scientific">Natronoglomus mannanivorans</name>
    <dbReference type="NCBI Taxonomy" id="2979990"/>
    <lineage>
        <taxon>Archaea</taxon>
        <taxon>Methanobacteriati</taxon>
        <taxon>Methanobacteriota</taxon>
        <taxon>Stenosarchaea group</taxon>
        <taxon>Halobacteria</taxon>
        <taxon>Halobacteriales</taxon>
        <taxon>Natrialbaceae</taxon>
        <taxon>Natronoglomus</taxon>
    </lineage>
</organism>
<evidence type="ECO:0000256" key="1">
    <source>
        <dbReference type="SAM" id="Coils"/>
    </source>
</evidence>
<keyword evidence="1" id="KW-0175">Coiled coil</keyword>
<accession>A0ABT2QL18</accession>
<feature type="coiled-coil region" evidence="1">
    <location>
        <begin position="258"/>
        <end position="285"/>
    </location>
</feature>
<dbReference type="RefSeq" id="WP_338009288.1">
    <property type="nucleotide sequence ID" value="NZ_JAOPKB010000021.1"/>
</dbReference>
<sequence>MADDDELPVWHVVDLQDDDSLSCSEKLTEIQSVIDRHAHQALPHVSTIMKDCAATDPELCLETAFFISTEIFGYGGDLQDGLQAVGDADIDTVNEFITDTLDNNPIEDAHPLTSLIPHLYRGHEDELVDQFETWRDNHEWFWHRAADETLAQYVRDTDNPSQSFRDGIQTIRSGLQEMAAAESLDPEDNTGANTLLQETHDLLDDIYFADVDEKRIRQNITSYPNLEGFLQVRNSWVDELTEHNEHTLARSLSHPHSKSEAERILEDDDAEMKEQQEAKRSLREIRILDYYDELISVINVGNEPTGELRDRLLDRPQFEKAIAELEVVYALRGEFGSVEVEPTIPGTDGDSQVDCKITSTADPVWVEITRPDPTESAAVGDFWTTTADPETSDVRRTVTNKTDQIMEAKEAGGLTMLVMKNEASRFEDVEVVSYAAGPDMAVLPEGANEPVIVRGQSGPELNDDDVTDHLDILVNFETENMDDASLDGKVFVLDDVDRQVANQLATAFSPA</sequence>
<keyword evidence="3" id="KW-1185">Reference proteome</keyword>
<reference evidence="2 3" key="1">
    <citation type="submission" date="2022-09" db="EMBL/GenBank/DDBJ databases">
        <title>Enrichment on poylsaccharides allowed isolation of novel metabolic and taxonomic groups of Haloarchaea.</title>
        <authorList>
            <person name="Sorokin D.Y."/>
            <person name="Elcheninov A.G."/>
            <person name="Khizhniak T.V."/>
            <person name="Kolganova T.V."/>
            <person name="Kublanov I.V."/>
        </authorList>
    </citation>
    <scope>NUCLEOTIDE SEQUENCE [LARGE SCALE GENOMIC DNA]</scope>
    <source>
        <strain evidence="2 3">AArc-m2/3/4</strain>
    </source>
</reference>
<protein>
    <submittedName>
        <fullName evidence="2">Uncharacterized protein</fullName>
    </submittedName>
</protein>
<dbReference type="EMBL" id="JAOPKB010000021">
    <property type="protein sequence ID" value="MCU4975632.1"/>
    <property type="molecule type" value="Genomic_DNA"/>
</dbReference>
<proteinExistence type="predicted"/>